<dbReference type="SUPFAM" id="SSF111423">
    <property type="entry name" value="Resistin"/>
    <property type="match status" value="1"/>
</dbReference>
<dbReference type="InterPro" id="IPR036262">
    <property type="entry name" value="Resistin-like_sf"/>
</dbReference>
<dbReference type="OrthoDB" id="5988664at2759"/>
<name>A0A7D9HMG2_PARCT</name>
<accession>A0A7D9HMG2</accession>
<evidence type="ECO:0000256" key="3">
    <source>
        <dbReference type="ARBA" id="ARBA00022525"/>
    </source>
</evidence>
<feature type="compositionally biased region" description="Pro residues" evidence="7">
    <location>
        <begin position="39"/>
        <end position="48"/>
    </location>
</feature>
<dbReference type="Pfam" id="PF06954">
    <property type="entry name" value="Resistin"/>
    <property type="match status" value="1"/>
</dbReference>
<dbReference type="EMBL" id="CACRXK020001382">
    <property type="protein sequence ID" value="CAB3988797.1"/>
    <property type="molecule type" value="Genomic_DNA"/>
</dbReference>
<dbReference type="GO" id="GO:0005179">
    <property type="term" value="F:hormone activity"/>
    <property type="evidence" value="ECO:0007669"/>
    <property type="project" value="UniProtKB-KW"/>
</dbReference>
<keyword evidence="4" id="KW-0372">Hormone</keyword>
<keyword evidence="10" id="KW-1185">Reference proteome</keyword>
<keyword evidence="3" id="KW-0964">Secreted</keyword>
<gene>
    <name evidence="9" type="ORF">PACLA_8A060630</name>
</gene>
<feature type="chain" id="PRO_5043646985" evidence="8">
    <location>
        <begin position="26"/>
        <end position="225"/>
    </location>
</feature>
<evidence type="ECO:0000313" key="9">
    <source>
        <dbReference type="EMBL" id="CAB3988797.1"/>
    </source>
</evidence>
<organism evidence="9 10">
    <name type="scientific">Paramuricea clavata</name>
    <name type="common">Red gorgonian</name>
    <name type="synonym">Violescent sea-whip</name>
    <dbReference type="NCBI Taxonomy" id="317549"/>
    <lineage>
        <taxon>Eukaryota</taxon>
        <taxon>Metazoa</taxon>
        <taxon>Cnidaria</taxon>
        <taxon>Anthozoa</taxon>
        <taxon>Octocorallia</taxon>
        <taxon>Malacalcyonacea</taxon>
        <taxon>Plexauridae</taxon>
        <taxon>Paramuricea</taxon>
    </lineage>
</organism>
<dbReference type="GO" id="GO:0005576">
    <property type="term" value="C:extracellular region"/>
    <property type="evidence" value="ECO:0007669"/>
    <property type="project" value="UniProtKB-SubCell"/>
</dbReference>
<evidence type="ECO:0000256" key="5">
    <source>
        <dbReference type="ARBA" id="ARBA00022729"/>
    </source>
</evidence>
<comment type="caution">
    <text evidence="9">The sequence shown here is derived from an EMBL/GenBank/DDBJ whole genome shotgun (WGS) entry which is preliminary data.</text>
</comment>
<evidence type="ECO:0000313" key="10">
    <source>
        <dbReference type="Proteomes" id="UP001152795"/>
    </source>
</evidence>
<evidence type="ECO:0000256" key="4">
    <source>
        <dbReference type="ARBA" id="ARBA00022702"/>
    </source>
</evidence>
<proteinExistence type="inferred from homology"/>
<dbReference type="GO" id="GO:0005581">
    <property type="term" value="C:collagen trimer"/>
    <property type="evidence" value="ECO:0007669"/>
    <property type="project" value="UniProtKB-KW"/>
</dbReference>
<evidence type="ECO:0000256" key="1">
    <source>
        <dbReference type="ARBA" id="ARBA00004613"/>
    </source>
</evidence>
<dbReference type="PANTHER" id="PTHR24637:SF421">
    <property type="entry name" value="CUTICLE COLLAGEN DPY-2"/>
    <property type="match status" value="1"/>
</dbReference>
<dbReference type="Proteomes" id="UP001152795">
    <property type="component" value="Unassembled WGS sequence"/>
</dbReference>
<feature type="region of interest" description="Disordered" evidence="7">
    <location>
        <begin position="37"/>
        <end position="146"/>
    </location>
</feature>
<evidence type="ECO:0000256" key="8">
    <source>
        <dbReference type="SAM" id="SignalP"/>
    </source>
</evidence>
<dbReference type="Pfam" id="PF01391">
    <property type="entry name" value="Collagen"/>
    <property type="match status" value="1"/>
</dbReference>
<feature type="compositionally biased region" description="Low complexity" evidence="7">
    <location>
        <begin position="100"/>
        <end position="110"/>
    </location>
</feature>
<keyword evidence="9" id="KW-0176">Collagen</keyword>
<dbReference type="PANTHER" id="PTHR24637">
    <property type="entry name" value="COLLAGEN"/>
    <property type="match status" value="1"/>
</dbReference>
<dbReference type="InterPro" id="IPR009714">
    <property type="entry name" value="RELM"/>
</dbReference>
<feature type="compositionally biased region" description="Low complexity" evidence="7">
    <location>
        <begin position="49"/>
        <end position="58"/>
    </location>
</feature>
<comment type="subcellular location">
    <subcellularLocation>
        <location evidence="1">Secreted</location>
    </subcellularLocation>
</comment>
<protein>
    <submittedName>
        <fullName evidence="9">Collagen alpha-5(IV) chain isoform X2</fullName>
    </submittedName>
</protein>
<sequence length="225" mass="23248">MSSVKLFHLCVVVLFCAIVLPLASGHFRFVRRIFNRRAPPAPRNPPGPRGSTGPRGFPGIKGERGIPGTMGVRGYPGAPGAPGEKGESGEPGGPPGPAGLPGLDGLPGELGAKGEKGPPGDLGEMGIPGEKGTPGRPGPPGAKGESGLLQKLECTFSQTPGPEHVCPDPEHLATSCSCYPSCTSWHLRDSRTCRCECNVNATIAEDEYFKTGAICCKIQSLLSAL</sequence>
<evidence type="ECO:0000256" key="7">
    <source>
        <dbReference type="SAM" id="MobiDB-lite"/>
    </source>
</evidence>
<dbReference type="InterPro" id="IPR008160">
    <property type="entry name" value="Collagen"/>
</dbReference>
<feature type="signal peptide" evidence="8">
    <location>
        <begin position="1"/>
        <end position="25"/>
    </location>
</feature>
<keyword evidence="5 8" id="KW-0732">Signal</keyword>
<dbReference type="Gene3D" id="2.60.40.4230">
    <property type="entry name" value="Resistin head domain"/>
    <property type="match status" value="1"/>
</dbReference>
<keyword evidence="6" id="KW-1015">Disulfide bond</keyword>
<evidence type="ECO:0000256" key="2">
    <source>
        <dbReference type="ARBA" id="ARBA00007258"/>
    </source>
</evidence>
<comment type="similarity">
    <text evidence="2">Belongs to the resistin/FIZZ family.</text>
</comment>
<evidence type="ECO:0000256" key="6">
    <source>
        <dbReference type="ARBA" id="ARBA00023157"/>
    </source>
</evidence>
<dbReference type="AlphaFoldDB" id="A0A7D9HMG2"/>
<reference evidence="9" key="1">
    <citation type="submission" date="2020-04" db="EMBL/GenBank/DDBJ databases">
        <authorList>
            <person name="Alioto T."/>
            <person name="Alioto T."/>
            <person name="Gomez Garrido J."/>
        </authorList>
    </citation>
    <scope>NUCLEOTIDE SEQUENCE</scope>
    <source>
        <strain evidence="9">A484AB</strain>
    </source>
</reference>